<dbReference type="OrthoDB" id="252464at2"/>
<accession>A0A5C6ABB2</accession>
<dbReference type="SUPFAM" id="SSF53474">
    <property type="entry name" value="alpha/beta-Hydrolases"/>
    <property type="match status" value="1"/>
</dbReference>
<dbReference type="Gene3D" id="3.40.50.1820">
    <property type="entry name" value="alpha/beta hydrolase"/>
    <property type="match status" value="1"/>
</dbReference>
<dbReference type="AlphaFoldDB" id="A0A5C6ABB2"/>
<dbReference type="EMBL" id="SJPR01000003">
    <property type="protein sequence ID" value="TWT96869.1"/>
    <property type="molecule type" value="Genomic_DNA"/>
</dbReference>
<gene>
    <name evidence="2" type="primary">catD</name>
    <name evidence="2" type="ORF">Pla108_26440</name>
</gene>
<dbReference type="Pfam" id="PF12697">
    <property type="entry name" value="Abhydrolase_6"/>
    <property type="match status" value="1"/>
</dbReference>
<protein>
    <submittedName>
        <fullName evidence="2">3-oxoadipate enol-lactonase 2</fullName>
        <ecNumber evidence="2">3.1.1.24</ecNumber>
    </submittedName>
</protein>
<dbReference type="InterPro" id="IPR050266">
    <property type="entry name" value="AB_hydrolase_sf"/>
</dbReference>
<dbReference type="InterPro" id="IPR000639">
    <property type="entry name" value="Epox_hydrolase-like"/>
</dbReference>
<proteinExistence type="predicted"/>
<dbReference type="PANTHER" id="PTHR43798">
    <property type="entry name" value="MONOACYLGLYCEROL LIPASE"/>
    <property type="match status" value="1"/>
</dbReference>
<reference evidence="2 3" key="1">
    <citation type="submission" date="2019-02" db="EMBL/GenBank/DDBJ databases">
        <title>Deep-cultivation of Planctomycetes and their phenomic and genomic characterization uncovers novel biology.</title>
        <authorList>
            <person name="Wiegand S."/>
            <person name="Jogler M."/>
            <person name="Boedeker C."/>
            <person name="Pinto D."/>
            <person name="Vollmers J."/>
            <person name="Rivas-Marin E."/>
            <person name="Kohn T."/>
            <person name="Peeters S.H."/>
            <person name="Heuer A."/>
            <person name="Rast P."/>
            <person name="Oberbeckmann S."/>
            <person name="Bunk B."/>
            <person name="Jeske O."/>
            <person name="Meyerdierks A."/>
            <person name="Storesund J.E."/>
            <person name="Kallscheuer N."/>
            <person name="Luecker S."/>
            <person name="Lage O.M."/>
            <person name="Pohl T."/>
            <person name="Merkel B.J."/>
            <person name="Hornburger P."/>
            <person name="Mueller R.-W."/>
            <person name="Bruemmer F."/>
            <person name="Labrenz M."/>
            <person name="Spormann A.M."/>
            <person name="Op Den Camp H."/>
            <person name="Overmann J."/>
            <person name="Amann R."/>
            <person name="Jetten M.S.M."/>
            <person name="Mascher T."/>
            <person name="Medema M.H."/>
            <person name="Devos D.P."/>
            <person name="Kaster A.-K."/>
            <person name="Ovreas L."/>
            <person name="Rohde M."/>
            <person name="Galperin M.Y."/>
            <person name="Jogler C."/>
        </authorList>
    </citation>
    <scope>NUCLEOTIDE SEQUENCE [LARGE SCALE GENOMIC DNA]</scope>
    <source>
        <strain evidence="2 3">Pla108</strain>
    </source>
</reference>
<keyword evidence="2" id="KW-0378">Hydrolase</keyword>
<keyword evidence="3" id="KW-1185">Reference proteome</keyword>
<dbReference type="Proteomes" id="UP000317421">
    <property type="component" value="Unassembled WGS sequence"/>
</dbReference>
<dbReference type="InterPro" id="IPR029058">
    <property type="entry name" value="AB_hydrolase_fold"/>
</dbReference>
<dbReference type="InterPro" id="IPR000073">
    <property type="entry name" value="AB_hydrolase_1"/>
</dbReference>
<evidence type="ECO:0000313" key="2">
    <source>
        <dbReference type="EMBL" id="TWT96869.1"/>
    </source>
</evidence>
<organism evidence="2 3">
    <name type="scientific">Botrimarina colliarenosi</name>
    <dbReference type="NCBI Taxonomy" id="2528001"/>
    <lineage>
        <taxon>Bacteria</taxon>
        <taxon>Pseudomonadati</taxon>
        <taxon>Planctomycetota</taxon>
        <taxon>Planctomycetia</taxon>
        <taxon>Pirellulales</taxon>
        <taxon>Lacipirellulaceae</taxon>
        <taxon>Botrimarina</taxon>
    </lineage>
</organism>
<dbReference type="PRINTS" id="PR00412">
    <property type="entry name" value="EPOXHYDRLASE"/>
</dbReference>
<dbReference type="GO" id="GO:0047570">
    <property type="term" value="F:3-oxoadipate enol-lactonase activity"/>
    <property type="evidence" value="ECO:0007669"/>
    <property type="project" value="UniProtKB-EC"/>
</dbReference>
<evidence type="ECO:0000313" key="3">
    <source>
        <dbReference type="Proteomes" id="UP000317421"/>
    </source>
</evidence>
<evidence type="ECO:0000259" key="1">
    <source>
        <dbReference type="Pfam" id="PF12697"/>
    </source>
</evidence>
<dbReference type="EC" id="3.1.1.24" evidence="2"/>
<feature type="domain" description="AB hydrolase-1" evidence="1">
    <location>
        <begin position="27"/>
        <end position="263"/>
    </location>
</feature>
<dbReference type="PRINTS" id="PR00111">
    <property type="entry name" value="ABHYDROLASE"/>
</dbReference>
<comment type="caution">
    <text evidence="2">The sequence shown here is derived from an EMBL/GenBank/DDBJ whole genome shotgun (WGS) entry which is preliminary data.</text>
</comment>
<name>A0A5C6ABB2_9BACT</name>
<dbReference type="RefSeq" id="WP_146445371.1">
    <property type="nucleotide sequence ID" value="NZ_SJPR01000003.1"/>
</dbReference>
<sequence length="271" mass="28688">MTAKLEIGGARIAFEDTGSPRSGAATLLLVHGFPLSHAMWRRQIESLAGECRVVAPDLRGYGDTPLGDWPVEGEPPRLDRYAEDLAALIEHLKSDGPVVLVGFSMGGYIALAMERNHAAAYDALVLMDTRAAADDETARATRHKMADNVGEWGAGRVAELMRPKLFANETPEAIVQETVALIAATDPAAIAASQRAMAARPDSTPLLASITKPTLVVVGEHDALSPPAEMRQIADAIPSARFVEIAGAGHMAPVERPEAVNAALAEFAQSL</sequence>